<accession>A0A0A1U916</accession>
<dbReference type="KEGG" id="eiv:EIN_230910"/>
<dbReference type="Gene3D" id="1.10.506.10">
    <property type="entry name" value="GTPase Activation - p120gap, domain 1"/>
    <property type="match status" value="1"/>
</dbReference>
<dbReference type="GeneID" id="14887324"/>
<dbReference type="RefSeq" id="XP_004255249.1">
    <property type="nucleotide sequence ID" value="XM_004255201.1"/>
</dbReference>
<feature type="coiled-coil region" evidence="1">
    <location>
        <begin position="351"/>
        <end position="392"/>
    </location>
</feature>
<reference evidence="3 4" key="1">
    <citation type="submission" date="2012-10" db="EMBL/GenBank/DDBJ databases">
        <authorList>
            <person name="Zafar N."/>
            <person name="Inman J."/>
            <person name="Hall N."/>
            <person name="Lorenzi H."/>
            <person name="Caler E."/>
        </authorList>
    </citation>
    <scope>NUCLEOTIDE SEQUENCE [LARGE SCALE GENOMIC DNA]</scope>
    <source>
        <strain evidence="3 4">IP1</strain>
    </source>
</reference>
<feature type="domain" description="Ras-GAP" evidence="2">
    <location>
        <begin position="40"/>
        <end position="242"/>
    </location>
</feature>
<keyword evidence="1" id="KW-0175">Coiled coil</keyword>
<sequence length="461" mass="53935">MTEELFTFTEKIEFDELLFHSSNTLLTALTETLVNRNTSKSKQNANLLLRYFFSHSRGVDLLMWAFERELTENPPESKYFPFQSGTSTFINFFSEYFKIYLKDYFQAVMTPFLNEVLSDTSHIEVAAFQNNSLENEDEIKVEFYEKSLIALKDVIDHLNTNLMGYADRIPLHFFVLMERMKERMNNNSATNKLLIKVLLYQFIICPILDDPTLIGYKQPQWSLLSRIHKLTFIRDTVFDLYKHDGHMEFSYVVALSKQLGQSFDDVFDRLATPVEFEEVQEPPASQSALHKQMSKMIKMNIQIVIDYLPTRISEKLLDIIKADPYIFDDYCLYRAVLGSISLYCLYYTRQMEKCISDSSQKRNELNALQNELAQMKTKLLEKKKNNEKLLKEVDILTGGKVPSSLKMNTPPNLTCSAFEFQHKERTTPLPLYNNTVLQPERIKKRTRKGSLVDFIIRKKDK</sequence>
<dbReference type="OrthoDB" id="27439at2759"/>
<dbReference type="PROSITE" id="PS50018">
    <property type="entry name" value="RAS_GTPASE_ACTIV_2"/>
    <property type="match status" value="1"/>
</dbReference>
<gene>
    <name evidence="3" type="ORF">EIN_230910</name>
</gene>
<name>A0A0A1U916_ENTIV</name>
<evidence type="ECO:0000256" key="1">
    <source>
        <dbReference type="SAM" id="Coils"/>
    </source>
</evidence>
<dbReference type="SUPFAM" id="SSF48350">
    <property type="entry name" value="GTPase activation domain, GAP"/>
    <property type="match status" value="1"/>
</dbReference>
<dbReference type="OMA" id="MWAFERE"/>
<dbReference type="EMBL" id="KB206756">
    <property type="protein sequence ID" value="ELP88478.1"/>
    <property type="molecule type" value="Genomic_DNA"/>
</dbReference>
<organism evidence="3 4">
    <name type="scientific">Entamoeba invadens IP1</name>
    <dbReference type="NCBI Taxonomy" id="370355"/>
    <lineage>
        <taxon>Eukaryota</taxon>
        <taxon>Amoebozoa</taxon>
        <taxon>Evosea</taxon>
        <taxon>Archamoebae</taxon>
        <taxon>Mastigamoebida</taxon>
        <taxon>Entamoebidae</taxon>
        <taxon>Entamoeba</taxon>
    </lineage>
</organism>
<dbReference type="AlphaFoldDB" id="A0A0A1U916"/>
<proteinExistence type="predicted"/>
<dbReference type="InterPro" id="IPR001936">
    <property type="entry name" value="RasGAP_dom"/>
</dbReference>
<protein>
    <recommendedName>
        <fullName evidence="2">Ras-GAP domain-containing protein</fullName>
    </recommendedName>
</protein>
<dbReference type="InterPro" id="IPR008936">
    <property type="entry name" value="Rho_GTPase_activation_prot"/>
</dbReference>
<evidence type="ECO:0000313" key="3">
    <source>
        <dbReference type="EMBL" id="ELP88478.1"/>
    </source>
</evidence>
<evidence type="ECO:0000313" key="4">
    <source>
        <dbReference type="Proteomes" id="UP000014680"/>
    </source>
</evidence>
<dbReference type="Proteomes" id="UP000014680">
    <property type="component" value="Unassembled WGS sequence"/>
</dbReference>
<dbReference type="VEuPathDB" id="AmoebaDB:EIN_230910"/>
<keyword evidence="4" id="KW-1185">Reference proteome</keyword>
<evidence type="ECO:0000259" key="2">
    <source>
        <dbReference type="PROSITE" id="PS50018"/>
    </source>
</evidence>